<accession>A0A7X6ML23</accession>
<dbReference type="AlphaFoldDB" id="A0A7X6ML23"/>
<proteinExistence type="predicted"/>
<name>A0A7X6ML23_9ACTN</name>
<evidence type="ECO:0000313" key="1">
    <source>
        <dbReference type="EMBL" id="NKZ01669.1"/>
    </source>
</evidence>
<organism evidence="1 2">
    <name type="scientific">Nocardiopsis alborubida</name>
    <dbReference type="NCBI Taxonomy" id="146802"/>
    <lineage>
        <taxon>Bacteria</taxon>
        <taxon>Bacillati</taxon>
        <taxon>Actinomycetota</taxon>
        <taxon>Actinomycetes</taxon>
        <taxon>Streptosporangiales</taxon>
        <taxon>Nocardiopsidaceae</taxon>
        <taxon>Nocardiopsis</taxon>
    </lineage>
</organism>
<dbReference type="RefSeq" id="WP_168444197.1">
    <property type="nucleotide sequence ID" value="NZ_JAAXPG010000041.1"/>
</dbReference>
<dbReference type="EMBL" id="JAAXPG010000041">
    <property type="protein sequence ID" value="NKZ01669.1"/>
    <property type="molecule type" value="Genomic_DNA"/>
</dbReference>
<reference evidence="1 2" key="1">
    <citation type="submission" date="2020-04" db="EMBL/GenBank/DDBJ databases">
        <title>MicrobeNet Type strains.</title>
        <authorList>
            <person name="Nicholson A.C."/>
        </authorList>
    </citation>
    <scope>NUCLEOTIDE SEQUENCE [LARGE SCALE GENOMIC DNA]</scope>
    <source>
        <strain evidence="1 2">ATCC 23612</strain>
    </source>
</reference>
<sequence length="146" mass="16339">MQHPIPSPRRSDDVRPMPRPIPLLPRRTPLIGPACPVCEHPSCRVRRAQRLPRLGGHRSEFARPSPSTTLNGRLRRSFSAAHAQAAAIQARHRHLIVYYGEATQSFWAVTPTGLLEAASVDALLLALWPYTDPHATRPWVRTRVPA</sequence>
<comment type="caution">
    <text evidence="1">The sequence shown here is derived from an EMBL/GenBank/DDBJ whole genome shotgun (WGS) entry which is preliminary data.</text>
</comment>
<evidence type="ECO:0000313" key="2">
    <source>
        <dbReference type="Proteomes" id="UP000553209"/>
    </source>
</evidence>
<protein>
    <submittedName>
        <fullName evidence="1">Uncharacterized protein</fullName>
    </submittedName>
</protein>
<keyword evidence="2" id="KW-1185">Reference proteome</keyword>
<dbReference type="Proteomes" id="UP000553209">
    <property type="component" value="Unassembled WGS sequence"/>
</dbReference>
<gene>
    <name evidence="1" type="ORF">HGB44_28965</name>
</gene>